<feature type="compositionally biased region" description="Low complexity" evidence="4">
    <location>
        <begin position="1030"/>
        <end position="1049"/>
    </location>
</feature>
<dbReference type="OrthoDB" id="2423195at2759"/>
<dbReference type="GO" id="GO:0005524">
    <property type="term" value="F:ATP binding"/>
    <property type="evidence" value="ECO:0007669"/>
    <property type="project" value="UniProtKB-KW"/>
</dbReference>
<dbReference type="EMBL" id="BPQB01000024">
    <property type="protein sequence ID" value="GJE92068.1"/>
    <property type="molecule type" value="Genomic_DNA"/>
</dbReference>
<dbReference type="GO" id="GO:0004386">
    <property type="term" value="F:helicase activity"/>
    <property type="evidence" value="ECO:0007669"/>
    <property type="project" value="InterPro"/>
</dbReference>
<dbReference type="Pfam" id="PF13086">
    <property type="entry name" value="AAA_11"/>
    <property type="match status" value="1"/>
</dbReference>
<feature type="compositionally biased region" description="Low complexity" evidence="4">
    <location>
        <begin position="983"/>
        <end position="998"/>
    </location>
</feature>
<dbReference type="InterPro" id="IPR041677">
    <property type="entry name" value="DNA2/NAM7_AAA_11"/>
</dbReference>
<dbReference type="Pfam" id="PF00004">
    <property type="entry name" value="AAA"/>
    <property type="match status" value="3"/>
</dbReference>
<dbReference type="FunFam" id="1.10.8.60:FF:000159">
    <property type="entry name" value="p-loop containing nucleoside triphosphate hydrolase protein"/>
    <property type="match status" value="1"/>
</dbReference>
<keyword evidence="3" id="KW-0067">ATP-binding</keyword>
<feature type="domain" description="AAA+ ATPase" evidence="5">
    <location>
        <begin position="1720"/>
        <end position="1856"/>
    </location>
</feature>
<dbReference type="PRINTS" id="PR00819">
    <property type="entry name" value="CBXCFQXSUPER"/>
</dbReference>
<reference evidence="6 7" key="1">
    <citation type="submission" date="2021-08" db="EMBL/GenBank/DDBJ databases">
        <title>Draft Genome Sequence of Phanerochaete sordida strain YK-624.</title>
        <authorList>
            <person name="Mori T."/>
            <person name="Dohra H."/>
            <person name="Suzuki T."/>
            <person name="Kawagishi H."/>
            <person name="Hirai H."/>
        </authorList>
    </citation>
    <scope>NUCLEOTIDE SEQUENCE [LARGE SCALE GENOMIC DNA]</scope>
    <source>
        <strain evidence="6 7">YK-624</strain>
    </source>
</reference>
<dbReference type="InterPro" id="IPR041679">
    <property type="entry name" value="DNA2/NAM7-like_C"/>
</dbReference>
<feature type="compositionally biased region" description="Polar residues" evidence="4">
    <location>
        <begin position="1100"/>
        <end position="1111"/>
    </location>
</feature>
<evidence type="ECO:0000256" key="4">
    <source>
        <dbReference type="SAM" id="MobiDB-lite"/>
    </source>
</evidence>
<keyword evidence="2" id="KW-0547">Nucleotide-binding</keyword>
<dbReference type="Gene3D" id="3.40.50.300">
    <property type="entry name" value="P-loop containing nucleotide triphosphate hydrolases"/>
    <property type="match status" value="5"/>
</dbReference>
<dbReference type="InterPro" id="IPR003593">
    <property type="entry name" value="AAA+_ATPase"/>
</dbReference>
<dbReference type="Proteomes" id="UP000703269">
    <property type="component" value="Unassembled WGS sequence"/>
</dbReference>
<dbReference type="Pfam" id="PF17866">
    <property type="entry name" value="AAA_lid_6"/>
    <property type="match status" value="1"/>
</dbReference>
<comment type="caution">
    <text evidence="6">The sequence shown here is derived from an EMBL/GenBank/DDBJ whole genome shotgun (WGS) entry which is preliminary data.</text>
</comment>
<dbReference type="PANTHER" id="PTHR43392:SF2">
    <property type="entry name" value="AAA-TYPE ATPASE FAMILY PROTEIN _ ANKYRIN REPEAT FAMILY PROTEIN"/>
    <property type="match status" value="1"/>
</dbReference>
<feature type="compositionally biased region" description="Acidic residues" evidence="4">
    <location>
        <begin position="1050"/>
        <end position="1064"/>
    </location>
</feature>
<feature type="region of interest" description="Disordered" evidence="4">
    <location>
        <begin position="971"/>
        <end position="1122"/>
    </location>
</feature>
<dbReference type="GO" id="GO:0016887">
    <property type="term" value="F:ATP hydrolysis activity"/>
    <property type="evidence" value="ECO:0007669"/>
    <property type="project" value="InterPro"/>
</dbReference>
<evidence type="ECO:0000313" key="6">
    <source>
        <dbReference type="EMBL" id="GJE92068.1"/>
    </source>
</evidence>
<dbReference type="PANTHER" id="PTHR43392">
    <property type="entry name" value="AAA-TYPE ATPASE FAMILY PROTEIN / ANKYRIN REPEAT FAMILY PROTEIN"/>
    <property type="match status" value="1"/>
</dbReference>
<dbReference type="InterPro" id="IPR000641">
    <property type="entry name" value="CbxX/CfxQ"/>
</dbReference>
<feature type="compositionally biased region" description="Low complexity" evidence="4">
    <location>
        <begin position="1065"/>
        <end position="1079"/>
    </location>
</feature>
<organism evidence="6 7">
    <name type="scientific">Phanerochaete sordida</name>
    <dbReference type="NCBI Taxonomy" id="48140"/>
    <lineage>
        <taxon>Eukaryota</taxon>
        <taxon>Fungi</taxon>
        <taxon>Dikarya</taxon>
        <taxon>Basidiomycota</taxon>
        <taxon>Agaricomycotina</taxon>
        <taxon>Agaricomycetes</taxon>
        <taxon>Polyporales</taxon>
        <taxon>Phanerochaetaceae</taxon>
        <taxon>Phanerochaete</taxon>
    </lineage>
</organism>
<feature type="compositionally biased region" description="Basic and acidic residues" evidence="4">
    <location>
        <begin position="1112"/>
        <end position="1121"/>
    </location>
</feature>
<gene>
    <name evidence="6" type="ORF">PsYK624_082210</name>
</gene>
<evidence type="ECO:0000256" key="1">
    <source>
        <dbReference type="ARBA" id="ARBA00010378"/>
    </source>
</evidence>
<protein>
    <submittedName>
        <fullName evidence="6">Stage V sporulation protein K domain-containing protein</fullName>
    </submittedName>
</protein>
<dbReference type="FunFam" id="3.40.50.300:FF:000216">
    <property type="entry name" value="Type VII secretion ATPase EccA"/>
    <property type="match status" value="2"/>
</dbReference>
<evidence type="ECO:0000256" key="3">
    <source>
        <dbReference type="ARBA" id="ARBA00022840"/>
    </source>
</evidence>
<dbReference type="SUPFAM" id="SSF52540">
    <property type="entry name" value="P-loop containing nucleoside triphosphate hydrolases"/>
    <property type="match status" value="4"/>
</dbReference>
<name>A0A9P3LF00_9APHY</name>
<sequence>MHYLLSLPQVGAKPYHALARTNSIAQRLITSTSYDVRELGHHLKYMLETDDYLPVTARTHPGGRHDNDHANIRQISILPTPDEIMSKDPPFLLTAAHIDSLPADQRAAAHVDNQFRLLREDMLHELREQAQIASGRHTGTRGGLILDDVQLVDGYGNTGAGTSGSAPAWGLAFRMQPGTDLWFFQQDKPKKRKQYLLNHTELVQDGSLAAVIVGGAVVAVMRVHRDVDHLSKTPPELILLLDDQPRAKDILCTLRTQRCTLALGYASASSHVPVLEALQQAASVPLIADLALWGPGTTLDPPPNFPEHVVTALHRAPTEDLQYILGSHLPVKFDDAETQSIVSCLTNRVSLVQAPPGTSASLIAAAVSKVCHGIAGETIVVCCPDDDALLHVPDSFDALGILQDHVVRLGANINPSQSSAARCTQNASSLKDLRSAFKLYLRLEVSHQDLMDHLEFADAEFYHAFQECALKAGAPCSDVVDSWKAGVTGDVQAISPIWTMPAAERRARAAQWHADIVREHAEQVVESGAAFCEAHRAACAPCGPETQALSSPKIIVCTSEEAAKYSKKLREVSPTTVLVVDADRMLEGQILALLSETTRRLVMIGDHKQPRPKIRAHALTVDRGEGYDLDRSLFERLVFRGYPHTVLQHQHHIQPQLASYLRHLAYPELLDGPSAQRSTNIPGLADNVLFISHGSAQAGHDKHEHGRDEADKDCAHETQMVVKTVQHLLQNKNSADDILVLTPCIDQLHRLQKAFQAANIHPTLNMDDPLALVCAGRLSPGAAKPAKAKVSVRLRTIGNCRRERCGIALVSLARSHHSRTTGLPSSPAHLNAVLSCPRDALVVFGNAEALVSTTEDGEHWRTLFAQMKAERRVYDGLPVPCQRHPGQALKRPEDFRPHGGCDQPCASLLQCSVHRCRLKCTSQHEHSSMLCKVKMRGKCPSGHVRTYKCHQRTPPPCLKCKKAKETVAQEHEKCSSEPAPAETIPLSSPTPSLSTDISAPIHHDEPSAALVTPDKDGWYTVEGPQNTGQSRVSSPARSSSAVPNSPPNEAESDDYEDNSYEDDSTTASDTSTISSSSSSLPASRPGSPQRIARLAPIVDDTTSPLPASQAEQEWRRQKEAEGADNSVIDAIMQMTGLEQVKVRTLSFKAKIETLKRQRVSISDELFNIVLRGNPGTGKTTIARYYAKLLRSLDILPHGTLETTGSRLADDGVAGAKQQIETLKDCGGGALFIDEAYQLTSAQSYGGRQVLDFLLGEMEKNVGKIVFIVAGYTREMDKFFEHNPGLSSRIPHSLQFADYTDAELLHMLGNLITKRYHGNMKVEGGMYGLYTRIAVRRLGRGRGRAGFGNARALRNMLAIITERQASRIAEERKTGAMPDDFFLGKEDIIGPDPSKAVLRSAAWKQLEKLTGLTEVKQSVQNLVDLIAENYKRELAEKEPIQMSLNRVFLGNPGTGKTTVARLFGQILADIGLLSNGEVVLKNPADFIGGALGQSEQNTKAILSATSGKVLVIDEAYSLYGGGGKQNDSYKTAVIDAIVSEVQSVPGEDRCVLMCGYESQMREMFQNVNPGLSRRFAIEDAFRFSDFTDAELREILDLKLKSQDLDATLEAKDVAIDMLARARNRPNFGNGGEVENMLGKAKNNHRSRQSKLPASQRYDVVFEPVDFDPNYNRAQQSGQRLKKLFEDLVGCETIVEQLQHYQDVVRVLKQRGGDVQKMWSSVPTTFVFRGPPGTGKTTVARRMGQVYYDMGFLSSPEVVECSTSDLVGQHVGHTGPKTKELFRRALGKVLFIDEAYRLSEGSFAKEAVEEIVGLLSGEAAGKLIVILAGYKGEMDAFLAVNPGLSSRFPEKIDFCDISPAQGLNILRTSLAQEDIECKGLTSSRSKHYKQMALLIAQLSSLDSWGNARDMKTLSRQMVGLALKRAASAAPKSTSKLSLPGADAISCIGAMLQDRGARARNTLSRSVAKDALLEQCLGPQEMGMPKVTQSRHAAVAKIESPNQGRGPSSSRDGRDLGISDADWNQLQTDKCVAQEASRSLNEELRQLAHDARVVCEAERKVVEARWQRKLEEKHKEERVQKKIREMGLCPYGYEWIKQQGGYRCSGGTHFVSNSELGL</sequence>
<dbReference type="InterPro" id="IPR050773">
    <property type="entry name" value="CbxX/CfxQ_RuBisCO_ESX"/>
</dbReference>
<evidence type="ECO:0000256" key="2">
    <source>
        <dbReference type="ARBA" id="ARBA00022741"/>
    </source>
</evidence>
<comment type="similarity">
    <text evidence="1">Belongs to the CbxX/CfxQ family.</text>
</comment>
<keyword evidence="7" id="KW-1185">Reference proteome</keyword>
<dbReference type="Pfam" id="PF13087">
    <property type="entry name" value="AAA_12"/>
    <property type="match status" value="1"/>
</dbReference>
<dbReference type="CDD" id="cd06008">
    <property type="entry name" value="NF-X1-zinc-finger"/>
    <property type="match status" value="1"/>
</dbReference>
<feature type="compositionally biased region" description="Polar residues" evidence="4">
    <location>
        <begin position="1997"/>
        <end position="2007"/>
    </location>
</feature>
<dbReference type="Gene3D" id="1.10.8.60">
    <property type="match status" value="2"/>
</dbReference>
<dbReference type="InterPro" id="IPR027417">
    <property type="entry name" value="P-loop_NTPase"/>
</dbReference>
<feature type="domain" description="AAA+ ATPase" evidence="5">
    <location>
        <begin position="1442"/>
        <end position="1586"/>
    </location>
</feature>
<feature type="region of interest" description="Disordered" evidence="4">
    <location>
        <begin position="1979"/>
        <end position="2016"/>
    </location>
</feature>
<evidence type="ECO:0000313" key="7">
    <source>
        <dbReference type="Proteomes" id="UP000703269"/>
    </source>
</evidence>
<dbReference type="InterPro" id="IPR003959">
    <property type="entry name" value="ATPase_AAA_core"/>
</dbReference>
<accession>A0A9P3LF00</accession>
<dbReference type="SMART" id="SM00382">
    <property type="entry name" value="AAA"/>
    <property type="match status" value="3"/>
</dbReference>
<proteinExistence type="inferred from homology"/>
<dbReference type="CDD" id="cd00009">
    <property type="entry name" value="AAA"/>
    <property type="match status" value="3"/>
</dbReference>
<feature type="domain" description="AAA+ ATPase" evidence="5">
    <location>
        <begin position="1164"/>
        <end position="1295"/>
    </location>
</feature>
<dbReference type="FunFam" id="1.10.8.60:FF:000160">
    <property type="entry name" value="WGS project CABT00000000 data, contig 2.55"/>
    <property type="match status" value="1"/>
</dbReference>
<dbReference type="InterPro" id="IPR041627">
    <property type="entry name" value="AAA_lid_6"/>
</dbReference>
<evidence type="ECO:0000259" key="5">
    <source>
        <dbReference type="SMART" id="SM00382"/>
    </source>
</evidence>